<sequence>MRSATGGDETAEPSAKIVAAIDLLGQRWMLRVIWELEPGPLGFLDLRRRMGNCSSSMLSDRLQQLQSAGLTRKNGPRGAYELTTEGALLAESLQQVWDWAEQWTPTGDGNGRIPWRPTR</sequence>
<dbReference type="InterPro" id="IPR036388">
    <property type="entry name" value="WH-like_DNA-bd_sf"/>
</dbReference>
<keyword evidence="1" id="KW-0805">Transcription regulation</keyword>
<dbReference type="EMBL" id="JAAXOM010000001">
    <property type="protein sequence ID" value="NKX85766.1"/>
    <property type="molecule type" value="Genomic_DNA"/>
</dbReference>
<evidence type="ECO:0000259" key="4">
    <source>
        <dbReference type="PROSITE" id="PS51118"/>
    </source>
</evidence>
<protein>
    <submittedName>
        <fullName evidence="5">Helix-turn-helix transcriptional regulator</fullName>
    </submittedName>
</protein>
<dbReference type="Proteomes" id="UP000572007">
    <property type="component" value="Unassembled WGS sequence"/>
</dbReference>
<reference evidence="5 6" key="1">
    <citation type="submission" date="2020-04" db="EMBL/GenBank/DDBJ databases">
        <title>MicrobeNet Type strains.</title>
        <authorList>
            <person name="Nicholson A.C."/>
        </authorList>
    </citation>
    <scope>NUCLEOTIDE SEQUENCE [LARGE SCALE GENOMIC DNA]</scope>
    <source>
        <strain evidence="5 6">DSM 44960</strain>
    </source>
</reference>
<keyword evidence="2" id="KW-0238">DNA-binding</keyword>
<accession>A0A846VYZ4</accession>
<evidence type="ECO:0000256" key="2">
    <source>
        <dbReference type="ARBA" id="ARBA00023125"/>
    </source>
</evidence>
<dbReference type="InterPro" id="IPR036390">
    <property type="entry name" value="WH_DNA-bd_sf"/>
</dbReference>
<dbReference type="Pfam" id="PF01638">
    <property type="entry name" value="HxlR"/>
    <property type="match status" value="1"/>
</dbReference>
<keyword evidence="6" id="KW-1185">Reference proteome</keyword>
<proteinExistence type="predicted"/>
<gene>
    <name evidence="5" type="ORF">HGA10_00365</name>
</gene>
<dbReference type="SUPFAM" id="SSF46785">
    <property type="entry name" value="Winged helix' DNA-binding domain"/>
    <property type="match status" value="1"/>
</dbReference>
<evidence type="ECO:0000256" key="3">
    <source>
        <dbReference type="ARBA" id="ARBA00023163"/>
    </source>
</evidence>
<organism evidence="5 6">
    <name type="scientific">Nocardia coubleae</name>
    <dbReference type="NCBI Taxonomy" id="356147"/>
    <lineage>
        <taxon>Bacteria</taxon>
        <taxon>Bacillati</taxon>
        <taxon>Actinomycetota</taxon>
        <taxon>Actinomycetes</taxon>
        <taxon>Mycobacteriales</taxon>
        <taxon>Nocardiaceae</taxon>
        <taxon>Nocardia</taxon>
    </lineage>
</organism>
<name>A0A846VYZ4_9NOCA</name>
<dbReference type="GO" id="GO:0003677">
    <property type="term" value="F:DNA binding"/>
    <property type="evidence" value="ECO:0007669"/>
    <property type="project" value="UniProtKB-KW"/>
</dbReference>
<dbReference type="AlphaFoldDB" id="A0A846VYZ4"/>
<evidence type="ECO:0000313" key="5">
    <source>
        <dbReference type="EMBL" id="NKX85766.1"/>
    </source>
</evidence>
<evidence type="ECO:0000256" key="1">
    <source>
        <dbReference type="ARBA" id="ARBA00023015"/>
    </source>
</evidence>
<comment type="caution">
    <text evidence="5">The sequence shown here is derived from an EMBL/GenBank/DDBJ whole genome shotgun (WGS) entry which is preliminary data.</text>
</comment>
<dbReference type="PANTHER" id="PTHR33204">
    <property type="entry name" value="TRANSCRIPTIONAL REGULATOR, MARR FAMILY"/>
    <property type="match status" value="1"/>
</dbReference>
<keyword evidence="3" id="KW-0804">Transcription</keyword>
<dbReference type="InterPro" id="IPR002577">
    <property type="entry name" value="HTH_HxlR"/>
</dbReference>
<dbReference type="PANTHER" id="PTHR33204:SF37">
    <property type="entry name" value="HTH-TYPE TRANSCRIPTIONAL REGULATOR YODB"/>
    <property type="match status" value="1"/>
</dbReference>
<dbReference type="RefSeq" id="WP_067635646.1">
    <property type="nucleotide sequence ID" value="NZ_JAAXOM010000001.1"/>
</dbReference>
<evidence type="ECO:0000313" key="6">
    <source>
        <dbReference type="Proteomes" id="UP000572007"/>
    </source>
</evidence>
<feature type="domain" description="HTH hxlR-type" evidence="4">
    <location>
        <begin position="12"/>
        <end position="108"/>
    </location>
</feature>
<dbReference type="PROSITE" id="PS51118">
    <property type="entry name" value="HTH_HXLR"/>
    <property type="match status" value="1"/>
</dbReference>
<dbReference type="Gene3D" id="1.10.10.10">
    <property type="entry name" value="Winged helix-like DNA-binding domain superfamily/Winged helix DNA-binding domain"/>
    <property type="match status" value="1"/>
</dbReference>